<gene>
    <name evidence="2" type="ORF">OPDIPICF_00487</name>
</gene>
<proteinExistence type="predicted"/>
<keyword evidence="3" id="KW-1185">Reference proteome</keyword>
<evidence type="ECO:0000256" key="1">
    <source>
        <dbReference type="SAM" id="Phobius"/>
    </source>
</evidence>
<accession>A0A5S9N035</accession>
<dbReference type="Proteomes" id="UP000441399">
    <property type="component" value="Unassembled WGS sequence"/>
</dbReference>
<name>A0A5S9N035_9GAMM</name>
<dbReference type="EMBL" id="CACSIO010000001">
    <property type="protein sequence ID" value="CAA0083052.1"/>
    <property type="molecule type" value="Genomic_DNA"/>
</dbReference>
<evidence type="ECO:0000313" key="2">
    <source>
        <dbReference type="EMBL" id="CAA0083052.1"/>
    </source>
</evidence>
<sequence length="137" mass="15868">MNLAFVLVAVVSVLLALLLSLDDNRAIVLSVVMFLLPWIWLAETYRMLNRQKTNSLLLVDGAWHCRFSQAHPWQSIEPPKLLWCDNAVIVMAYRVGGRHGHQYFYLTPRRANARLFRQLLRRIRFDGFSDVSGRTAL</sequence>
<keyword evidence="1" id="KW-1133">Transmembrane helix</keyword>
<dbReference type="AlphaFoldDB" id="A0A5S9N035"/>
<reference evidence="2 3" key="1">
    <citation type="submission" date="2019-11" db="EMBL/GenBank/DDBJ databases">
        <authorList>
            <person name="Holert J."/>
        </authorList>
    </citation>
    <scope>NUCLEOTIDE SEQUENCE [LARGE SCALE GENOMIC DNA]</scope>
    <source>
        <strain evidence="2">SB11_3</strain>
    </source>
</reference>
<keyword evidence="1" id="KW-0472">Membrane</keyword>
<protein>
    <submittedName>
        <fullName evidence="2">Uncharacterized protein</fullName>
    </submittedName>
</protein>
<evidence type="ECO:0000313" key="3">
    <source>
        <dbReference type="Proteomes" id="UP000441399"/>
    </source>
</evidence>
<feature type="transmembrane region" description="Helical" evidence="1">
    <location>
        <begin position="26"/>
        <end position="42"/>
    </location>
</feature>
<organism evidence="2 3">
    <name type="scientific">BD1-7 clade bacterium</name>
    <dbReference type="NCBI Taxonomy" id="2029982"/>
    <lineage>
        <taxon>Bacteria</taxon>
        <taxon>Pseudomonadati</taxon>
        <taxon>Pseudomonadota</taxon>
        <taxon>Gammaproteobacteria</taxon>
        <taxon>Cellvibrionales</taxon>
        <taxon>Spongiibacteraceae</taxon>
        <taxon>BD1-7 clade</taxon>
    </lineage>
</organism>
<keyword evidence="1" id="KW-0812">Transmembrane</keyword>